<proteinExistence type="predicted"/>
<reference evidence="2 3" key="1">
    <citation type="submission" date="2017-10" db="EMBL/GenBank/DDBJ databases">
        <title>Analysis of the genome sequences of Rhizobium populations associated to common bean (phaseolus vulgaris).</title>
        <authorList>
            <person name="Bustos P."/>
            <person name="Santamaria R.I."/>
            <person name="Miranda-Sanchez F."/>
            <person name="Perez-Carrascal O."/>
            <person name="Juarez S."/>
            <person name="Lozano L."/>
            <person name="Martinez-Flores I."/>
            <person name="Vinuesa P."/>
            <person name="Martinez-Romero E."/>
            <person name="Cevallos M.A."/>
            <person name="Romero D."/>
            <person name="Davila G."/>
            <person name="Gonzalez V."/>
        </authorList>
    </citation>
    <scope>NUCLEOTIDE SEQUENCE [LARGE SCALE GENOMIC DNA]</scope>
    <source>
        <strain evidence="2 3">NXT3</strain>
        <plasmid evidence="3">Plasmid psfrenxt3c</plasmid>
    </source>
</reference>
<dbReference type="EMBL" id="CP024310">
    <property type="protein sequence ID" value="AUX79782.1"/>
    <property type="molecule type" value="Genomic_DNA"/>
</dbReference>
<evidence type="ECO:0000256" key="1">
    <source>
        <dbReference type="SAM" id="Phobius"/>
    </source>
</evidence>
<keyword evidence="1" id="KW-1133">Transmembrane helix</keyword>
<feature type="transmembrane region" description="Helical" evidence="1">
    <location>
        <begin position="105"/>
        <end position="124"/>
    </location>
</feature>
<name>A0A2L0HF47_RHIFR</name>
<evidence type="ECO:0000313" key="3">
    <source>
        <dbReference type="Proteomes" id="UP000239340"/>
    </source>
</evidence>
<keyword evidence="1" id="KW-0812">Transmembrane</keyword>
<accession>A0A2L0HF47</accession>
<keyword evidence="1" id="KW-0472">Membrane</keyword>
<organism evidence="2 3">
    <name type="scientific">Rhizobium fredii</name>
    <name type="common">Sinorhizobium fredii</name>
    <dbReference type="NCBI Taxonomy" id="380"/>
    <lineage>
        <taxon>Bacteria</taxon>
        <taxon>Pseudomonadati</taxon>
        <taxon>Pseudomonadota</taxon>
        <taxon>Alphaproteobacteria</taxon>
        <taxon>Hyphomicrobiales</taxon>
        <taxon>Rhizobiaceae</taxon>
        <taxon>Sinorhizobium/Ensifer group</taxon>
        <taxon>Sinorhizobium</taxon>
    </lineage>
</organism>
<gene>
    <name evidence="2" type="ORF">NXT3_PC00621</name>
</gene>
<evidence type="ECO:0008006" key="4">
    <source>
        <dbReference type="Google" id="ProtNLM"/>
    </source>
</evidence>
<geneLocation type="plasmid" evidence="3">
    <name>psfrenxt3c</name>
</geneLocation>
<dbReference type="Proteomes" id="UP000239340">
    <property type="component" value="Plasmid pSfreNXT3c"/>
</dbReference>
<sequence>MVNYSKGAVPKVEVARSCRKQTIDLFNQQFSEFFIKLILICAQTDCKHLTFGFHPKGRRLRKTLGFRFINKFGSIFRVEAQYRSERMMSYDWTGERTRRMKMMKYGIGIVLTIGLILAATSWTLQSI</sequence>
<keyword evidence="2" id="KW-0614">Plasmid</keyword>
<dbReference type="AlphaFoldDB" id="A0A2L0HF47"/>
<protein>
    <recommendedName>
        <fullName evidence="4">Transmembrane protein</fullName>
    </recommendedName>
</protein>
<evidence type="ECO:0000313" key="2">
    <source>
        <dbReference type="EMBL" id="AUX79782.1"/>
    </source>
</evidence>